<evidence type="ECO:0000313" key="3">
    <source>
        <dbReference type="Proteomes" id="UP000765509"/>
    </source>
</evidence>
<sequence length="328" mass="35361">MVPHGLYQPAFNQLLTAQIFGAGGVIPTASNVSQIVLSTGVHSENTTWHASPFINRFLEVVTRGQRKSSPFLPSSLLPKAPSNHSRHTELLIALSRTTAKFSTTAGRKGIGGTIASHLSGKLVSLVRFIGRTSLEKVLVHSGMSIHLIGASVFASNFGLVPFFTISLSNPTSSILILRTVTLNLPVSGGTLFIAHVAFTRQENVWWLNLDLLGGTNISAAVNPPNPCNSLLPVMPNIEMNPIAFPSSTKAWNARLGHPNYWELRVFLKAPALFINLKTLSTFACETCAKTKRAHCAVKQLVEIKKDEPLEFLVSNILGPLGFNPSAPG</sequence>
<dbReference type="AlphaFoldDB" id="A0A9Q3BLD9"/>
<organism evidence="2 3">
    <name type="scientific">Austropuccinia psidii MF-1</name>
    <dbReference type="NCBI Taxonomy" id="1389203"/>
    <lineage>
        <taxon>Eukaryota</taxon>
        <taxon>Fungi</taxon>
        <taxon>Dikarya</taxon>
        <taxon>Basidiomycota</taxon>
        <taxon>Pucciniomycotina</taxon>
        <taxon>Pucciniomycetes</taxon>
        <taxon>Pucciniales</taxon>
        <taxon>Sphaerophragmiaceae</taxon>
        <taxon>Austropuccinia</taxon>
    </lineage>
</organism>
<keyword evidence="1" id="KW-1133">Transmembrane helix</keyword>
<name>A0A9Q3BLD9_9BASI</name>
<dbReference type="EMBL" id="AVOT02001581">
    <property type="protein sequence ID" value="MBW0467434.1"/>
    <property type="molecule type" value="Genomic_DNA"/>
</dbReference>
<protein>
    <recommendedName>
        <fullName evidence="4">GAG-pre-integrase domain-containing protein</fullName>
    </recommendedName>
</protein>
<dbReference type="Proteomes" id="UP000765509">
    <property type="component" value="Unassembled WGS sequence"/>
</dbReference>
<accession>A0A9Q3BLD9</accession>
<gene>
    <name evidence="2" type="ORF">O181_007149</name>
</gene>
<feature type="transmembrane region" description="Helical" evidence="1">
    <location>
        <begin position="137"/>
        <end position="163"/>
    </location>
</feature>
<comment type="caution">
    <text evidence="2">The sequence shown here is derived from an EMBL/GenBank/DDBJ whole genome shotgun (WGS) entry which is preliminary data.</text>
</comment>
<evidence type="ECO:0008006" key="4">
    <source>
        <dbReference type="Google" id="ProtNLM"/>
    </source>
</evidence>
<reference evidence="2" key="1">
    <citation type="submission" date="2021-03" db="EMBL/GenBank/DDBJ databases">
        <title>Draft genome sequence of rust myrtle Austropuccinia psidii MF-1, a brazilian biotype.</title>
        <authorList>
            <person name="Quecine M.C."/>
            <person name="Pachon D.M.R."/>
            <person name="Bonatelli M.L."/>
            <person name="Correr F.H."/>
            <person name="Franceschini L.M."/>
            <person name="Leite T.F."/>
            <person name="Margarido G.R.A."/>
            <person name="Almeida C.A."/>
            <person name="Ferrarezi J.A."/>
            <person name="Labate C.A."/>
        </authorList>
    </citation>
    <scope>NUCLEOTIDE SEQUENCE</scope>
    <source>
        <strain evidence="2">MF-1</strain>
    </source>
</reference>
<feature type="transmembrane region" description="Helical" evidence="1">
    <location>
        <begin position="175"/>
        <end position="198"/>
    </location>
</feature>
<keyword evidence="1" id="KW-0812">Transmembrane</keyword>
<evidence type="ECO:0000313" key="2">
    <source>
        <dbReference type="EMBL" id="MBW0467434.1"/>
    </source>
</evidence>
<keyword evidence="1" id="KW-0472">Membrane</keyword>
<proteinExistence type="predicted"/>
<evidence type="ECO:0000256" key="1">
    <source>
        <dbReference type="SAM" id="Phobius"/>
    </source>
</evidence>
<keyword evidence="3" id="KW-1185">Reference proteome</keyword>